<accession>A0AAD8A3N7</accession>
<dbReference type="AlphaFoldDB" id="A0AAD8A3N7"/>
<dbReference type="Gene3D" id="2.70.220.10">
    <property type="entry name" value="Ganglioside GM2 activator"/>
    <property type="match status" value="1"/>
</dbReference>
<sequence length="275" mass="30852">MLTLNLCICVVLFHSIYAADPPVMKVESDEDTCTNQDYVKDFEASNQPKDDKNLVNITFEVTQQIPSEAFCHTRLLKKDGDNWEQQLEIGPDTCCQSMVDSETYKGMMEGQDRMPTSCPIEPACEMHVTHIEVDCKNDEYIGEATVSVKEDGSNIIFNGNTVVVKALPEDVQCVMEAYNKDDGGNWNAIPGDFPSGPCCKLLQEHEAYKKFKDHPMVKDNCPAKEGSYNMENLTVEKKECDDKIPKGDYKVTFKSATPDGKCMYTTNTYVTVADQ</sequence>
<evidence type="ECO:0000313" key="3">
    <source>
        <dbReference type="EMBL" id="KAJ9591540.1"/>
    </source>
</evidence>
<comment type="caution">
    <text evidence="3">The sequence shown here is derived from an EMBL/GenBank/DDBJ whole genome shotgun (WGS) entry which is preliminary data.</text>
</comment>
<evidence type="ECO:0000256" key="2">
    <source>
        <dbReference type="SAM" id="SignalP"/>
    </source>
</evidence>
<dbReference type="EMBL" id="JASPKZ010003864">
    <property type="protein sequence ID" value="KAJ9591540.1"/>
    <property type="molecule type" value="Genomic_DNA"/>
</dbReference>
<proteinExistence type="predicted"/>
<reference evidence="3" key="2">
    <citation type="submission" date="2023-05" db="EMBL/GenBank/DDBJ databases">
        <authorList>
            <person name="Fouks B."/>
        </authorList>
    </citation>
    <scope>NUCLEOTIDE SEQUENCE</scope>
    <source>
        <strain evidence="3">Stay&amp;Tobe</strain>
        <tissue evidence="3">Testes</tissue>
    </source>
</reference>
<feature type="signal peptide" evidence="2">
    <location>
        <begin position="1"/>
        <end position="18"/>
    </location>
</feature>
<feature type="chain" id="PRO_5042256937" evidence="2">
    <location>
        <begin position="19"/>
        <end position="275"/>
    </location>
</feature>
<dbReference type="Proteomes" id="UP001233999">
    <property type="component" value="Unassembled WGS sequence"/>
</dbReference>
<keyword evidence="1 2" id="KW-0732">Signal</keyword>
<organism evidence="3 4">
    <name type="scientific">Diploptera punctata</name>
    <name type="common">Pacific beetle cockroach</name>
    <dbReference type="NCBI Taxonomy" id="6984"/>
    <lineage>
        <taxon>Eukaryota</taxon>
        <taxon>Metazoa</taxon>
        <taxon>Ecdysozoa</taxon>
        <taxon>Arthropoda</taxon>
        <taxon>Hexapoda</taxon>
        <taxon>Insecta</taxon>
        <taxon>Pterygota</taxon>
        <taxon>Neoptera</taxon>
        <taxon>Polyneoptera</taxon>
        <taxon>Dictyoptera</taxon>
        <taxon>Blattodea</taxon>
        <taxon>Blaberoidea</taxon>
        <taxon>Blaberidae</taxon>
        <taxon>Diplopterinae</taxon>
        <taxon>Diploptera</taxon>
    </lineage>
</organism>
<evidence type="ECO:0000313" key="4">
    <source>
        <dbReference type="Proteomes" id="UP001233999"/>
    </source>
</evidence>
<keyword evidence="4" id="KW-1185">Reference proteome</keyword>
<name>A0AAD8A3N7_DIPPU</name>
<gene>
    <name evidence="3" type="ORF">L9F63_001894</name>
</gene>
<protein>
    <submittedName>
        <fullName evidence="3">Uncharacterized protein</fullName>
    </submittedName>
</protein>
<dbReference type="InterPro" id="IPR036846">
    <property type="entry name" value="GM2-AP_sf"/>
</dbReference>
<evidence type="ECO:0000256" key="1">
    <source>
        <dbReference type="ARBA" id="ARBA00022729"/>
    </source>
</evidence>
<reference evidence="3" key="1">
    <citation type="journal article" date="2023" name="IScience">
        <title>Live-bearing cockroach genome reveals convergent evolutionary mechanisms linked to viviparity in insects and beyond.</title>
        <authorList>
            <person name="Fouks B."/>
            <person name="Harrison M.C."/>
            <person name="Mikhailova A.A."/>
            <person name="Marchal E."/>
            <person name="English S."/>
            <person name="Carruthers M."/>
            <person name="Jennings E.C."/>
            <person name="Chiamaka E.L."/>
            <person name="Frigard R.A."/>
            <person name="Pippel M."/>
            <person name="Attardo G.M."/>
            <person name="Benoit J.B."/>
            <person name="Bornberg-Bauer E."/>
            <person name="Tobe S.S."/>
        </authorList>
    </citation>
    <scope>NUCLEOTIDE SEQUENCE</scope>
    <source>
        <strain evidence="3">Stay&amp;Tobe</strain>
    </source>
</reference>